<evidence type="ECO:0000313" key="3">
    <source>
        <dbReference type="EnsemblMetazoa" id="Aqu2.1.30138_001"/>
    </source>
</evidence>
<dbReference type="PANTHER" id="PTHR48125:SF12">
    <property type="entry name" value="AT HOOK TRANSCRIPTION FACTOR FAMILY-RELATED"/>
    <property type="match status" value="1"/>
</dbReference>
<feature type="region of interest" description="Disordered" evidence="1">
    <location>
        <begin position="1"/>
        <end position="63"/>
    </location>
</feature>
<organism evidence="3">
    <name type="scientific">Amphimedon queenslandica</name>
    <name type="common">Sponge</name>
    <dbReference type="NCBI Taxonomy" id="400682"/>
    <lineage>
        <taxon>Eukaryota</taxon>
        <taxon>Metazoa</taxon>
        <taxon>Porifera</taxon>
        <taxon>Demospongiae</taxon>
        <taxon>Heteroscleromorpha</taxon>
        <taxon>Haplosclerida</taxon>
        <taxon>Niphatidae</taxon>
        <taxon>Amphimedon</taxon>
    </lineage>
</organism>
<feature type="compositionally biased region" description="Polar residues" evidence="1">
    <location>
        <begin position="601"/>
        <end position="614"/>
    </location>
</feature>
<evidence type="ECO:0000256" key="1">
    <source>
        <dbReference type="SAM" id="MobiDB-lite"/>
    </source>
</evidence>
<dbReference type="AlphaFoldDB" id="A0A1X7UQU8"/>
<dbReference type="InterPro" id="IPR000477">
    <property type="entry name" value="RT_dom"/>
</dbReference>
<dbReference type="PANTHER" id="PTHR48125">
    <property type="entry name" value="LP07818P1"/>
    <property type="match status" value="1"/>
</dbReference>
<feature type="region of interest" description="Disordered" evidence="1">
    <location>
        <begin position="115"/>
        <end position="142"/>
    </location>
</feature>
<dbReference type="PROSITE" id="PS50878">
    <property type="entry name" value="RT_POL"/>
    <property type="match status" value="1"/>
</dbReference>
<proteinExistence type="predicted"/>
<feature type="compositionally biased region" description="Low complexity" evidence="1">
    <location>
        <begin position="1"/>
        <end position="20"/>
    </location>
</feature>
<dbReference type="Pfam" id="PF00078">
    <property type="entry name" value="RVT_1"/>
    <property type="match status" value="1"/>
</dbReference>
<dbReference type="InParanoid" id="A0A1X7UQU8"/>
<name>A0A1X7UQU8_AMPQE</name>
<feature type="region of interest" description="Disordered" evidence="1">
    <location>
        <begin position="590"/>
        <end position="615"/>
    </location>
</feature>
<dbReference type="EnsemblMetazoa" id="Aqu2.1.30138_001">
    <property type="protein sequence ID" value="Aqu2.1.30138_001"/>
    <property type="gene ID" value="Aqu2.1.30138"/>
</dbReference>
<protein>
    <recommendedName>
        <fullName evidence="2">Reverse transcriptase domain-containing protein</fullName>
    </recommendedName>
</protein>
<feature type="compositionally biased region" description="Pro residues" evidence="1">
    <location>
        <begin position="48"/>
        <end position="62"/>
    </location>
</feature>
<feature type="domain" description="Reverse transcriptase" evidence="2">
    <location>
        <begin position="167"/>
        <end position="361"/>
    </location>
</feature>
<accession>A0A1X7UQU8</accession>
<sequence>MPATSSTTSSRRWRACTTTPGGPPPLPAVPAEAGGPPSPVPQVAGDRGPPPPPPGSPPPPPALQQSLDRLRGAVTMKMEEGDLRGAICLASLDVTMAEHTEDTFHALLVKHPSRPLDYSPPPSPGSSGGPDGLCPQHLKDMVASLPPDSPHSPFLSALAAFSSLIFEGRVPPTVRSDFFGARLIALNKRGGGIACFRVSEEMADLFSPLQWGFGVKGGIEAAVHAGCYYLDHLPADEAIVKLDFRNAFNSIRRDLSTAYSASSSLFWEDRKLDSSEGVQQGDPLGPLLFCITLHQFTTSLKSPLRIAYLDDITLGGSVPSLCSDISTVKEAESIGLVLNPRKFEIISDCTDPPPPLAPVAIPLPGGLPSPAAPPGMAALQQQRQNIIWQLRQVNRQITPWPSLLSVFWFKQGCLPSSYSVSCSKGRTRASSPPLPARASTTSSGLILPSSLRVSVIRRLPKASRRLAAKKLCSLLEEVVAINSSATWKNLLSFAPRFLFSPGRGGKRWSLASQINRQLESHVEPSIDPHNPRSCSLRRSPRSLDRLRGAVAMKMEEGDLRGAICLASLDVTMAEHTEDTFHALLVKHPSRPLDYSPPPSPGETSSDASLLSPNTVDGGAGLNGGISLLRQVKIDDLMTKAY</sequence>
<reference evidence="3" key="1">
    <citation type="submission" date="2017-05" db="UniProtKB">
        <authorList>
            <consortium name="EnsemblMetazoa"/>
        </authorList>
    </citation>
    <scope>IDENTIFICATION</scope>
</reference>
<evidence type="ECO:0000259" key="2">
    <source>
        <dbReference type="PROSITE" id="PS50878"/>
    </source>
</evidence>